<evidence type="ECO:0000313" key="4">
    <source>
        <dbReference type="Proteomes" id="UP000668403"/>
    </source>
</evidence>
<keyword evidence="1" id="KW-0472">Membrane</keyword>
<accession>A0A939QL90</accession>
<dbReference type="NCBIfam" id="NF033664">
    <property type="entry name" value="PACE_transport"/>
    <property type="match status" value="1"/>
</dbReference>
<dbReference type="Pfam" id="PF05232">
    <property type="entry name" value="BTP"/>
    <property type="match status" value="2"/>
</dbReference>
<feature type="domain" description="Chlorhexidine efflux transporter" evidence="2">
    <location>
        <begin position="82"/>
        <end position="144"/>
    </location>
</feature>
<keyword evidence="1" id="KW-1133">Transmembrane helix</keyword>
<feature type="transmembrane region" description="Helical" evidence="1">
    <location>
        <begin position="20"/>
        <end position="43"/>
    </location>
</feature>
<dbReference type="AlphaFoldDB" id="A0A939QL90"/>
<dbReference type="InterPro" id="IPR058208">
    <property type="entry name" value="PACE"/>
</dbReference>
<feature type="transmembrane region" description="Helical" evidence="1">
    <location>
        <begin position="49"/>
        <end position="70"/>
    </location>
</feature>
<reference evidence="3" key="1">
    <citation type="submission" date="2021-03" db="EMBL/GenBank/DDBJ databases">
        <title>Leucobacter chromiisoli sp. nov., isolated from chromium-containing soil of chemical plant.</title>
        <authorList>
            <person name="Xu Z."/>
        </authorList>
    </citation>
    <scope>NUCLEOTIDE SEQUENCE</scope>
    <source>
        <strain evidence="3">K 70/01</strain>
    </source>
</reference>
<comment type="caution">
    <text evidence="3">The sequence shown here is derived from an EMBL/GenBank/DDBJ whole genome shotgun (WGS) entry which is preliminary data.</text>
</comment>
<gene>
    <name evidence="3" type="ORF">J4H85_12190</name>
</gene>
<feature type="transmembrane region" description="Helical" evidence="1">
    <location>
        <begin position="91"/>
        <end position="112"/>
    </location>
</feature>
<organism evidence="3 4">
    <name type="scientific">Leucobacter tardus</name>
    <dbReference type="NCBI Taxonomy" id="501483"/>
    <lineage>
        <taxon>Bacteria</taxon>
        <taxon>Bacillati</taxon>
        <taxon>Actinomycetota</taxon>
        <taxon>Actinomycetes</taxon>
        <taxon>Micrococcales</taxon>
        <taxon>Microbacteriaceae</taxon>
        <taxon>Leucobacter</taxon>
    </lineage>
</organism>
<name>A0A939QL90_9MICO</name>
<keyword evidence="1" id="KW-0812">Transmembrane</keyword>
<evidence type="ECO:0000256" key="1">
    <source>
        <dbReference type="SAM" id="Phobius"/>
    </source>
</evidence>
<feature type="transmembrane region" description="Helical" evidence="1">
    <location>
        <begin position="118"/>
        <end position="138"/>
    </location>
</feature>
<protein>
    <submittedName>
        <fullName evidence="3">PACE efflux transporter</fullName>
    </submittedName>
</protein>
<dbReference type="Proteomes" id="UP000668403">
    <property type="component" value="Unassembled WGS sequence"/>
</dbReference>
<dbReference type="InterPro" id="IPR007896">
    <property type="entry name" value="BTP_bacteria"/>
</dbReference>
<dbReference type="EMBL" id="JAGFBF010000005">
    <property type="protein sequence ID" value="MBO2990754.1"/>
    <property type="molecule type" value="Genomic_DNA"/>
</dbReference>
<sequence length="150" mass="16473">MRARNRQRTFATRPVLRRIVYVAGYEGLSVLFTVVVLSVLLGHGGGQSTVTAILVSTTATLWNYLWNTIFEAAERRVGSHGRGFRARAIHAIGYEGGVLLFTIPLVAFLLGVSLLEALAIEGGLLVFFLVFTVIYTWIFDRVFGLPASAQ</sequence>
<evidence type="ECO:0000259" key="2">
    <source>
        <dbReference type="Pfam" id="PF05232"/>
    </source>
</evidence>
<feature type="domain" description="Chlorhexidine efflux transporter" evidence="2">
    <location>
        <begin position="13"/>
        <end position="76"/>
    </location>
</feature>
<keyword evidence="4" id="KW-1185">Reference proteome</keyword>
<proteinExistence type="predicted"/>
<evidence type="ECO:0000313" key="3">
    <source>
        <dbReference type="EMBL" id="MBO2990754.1"/>
    </source>
</evidence>